<protein>
    <submittedName>
        <fullName evidence="1">Uncharacterized protein</fullName>
    </submittedName>
</protein>
<name>A0A3N4KTA6_9PEZI</name>
<keyword evidence="2" id="KW-1185">Reference proteome</keyword>
<reference evidence="1 2" key="1">
    <citation type="journal article" date="2018" name="Nat. Ecol. Evol.">
        <title>Pezizomycetes genomes reveal the molecular basis of ectomycorrhizal truffle lifestyle.</title>
        <authorList>
            <person name="Murat C."/>
            <person name="Payen T."/>
            <person name="Noel B."/>
            <person name="Kuo A."/>
            <person name="Morin E."/>
            <person name="Chen J."/>
            <person name="Kohler A."/>
            <person name="Krizsan K."/>
            <person name="Balestrini R."/>
            <person name="Da Silva C."/>
            <person name="Montanini B."/>
            <person name="Hainaut M."/>
            <person name="Levati E."/>
            <person name="Barry K.W."/>
            <person name="Belfiori B."/>
            <person name="Cichocki N."/>
            <person name="Clum A."/>
            <person name="Dockter R.B."/>
            <person name="Fauchery L."/>
            <person name="Guy J."/>
            <person name="Iotti M."/>
            <person name="Le Tacon F."/>
            <person name="Lindquist E.A."/>
            <person name="Lipzen A."/>
            <person name="Malagnac F."/>
            <person name="Mello A."/>
            <person name="Molinier V."/>
            <person name="Miyauchi S."/>
            <person name="Poulain J."/>
            <person name="Riccioni C."/>
            <person name="Rubini A."/>
            <person name="Sitrit Y."/>
            <person name="Splivallo R."/>
            <person name="Traeger S."/>
            <person name="Wang M."/>
            <person name="Zifcakova L."/>
            <person name="Wipf D."/>
            <person name="Zambonelli A."/>
            <person name="Paolocci F."/>
            <person name="Nowrousian M."/>
            <person name="Ottonello S."/>
            <person name="Baldrian P."/>
            <person name="Spatafora J.W."/>
            <person name="Henrissat B."/>
            <person name="Nagy L.G."/>
            <person name="Aury J.M."/>
            <person name="Wincker P."/>
            <person name="Grigoriev I.V."/>
            <person name="Bonfante P."/>
            <person name="Martin F.M."/>
        </authorList>
    </citation>
    <scope>NUCLEOTIDE SEQUENCE [LARGE SCALE GENOMIC DNA]</scope>
    <source>
        <strain evidence="1 2">CCBAS932</strain>
    </source>
</reference>
<evidence type="ECO:0000313" key="2">
    <source>
        <dbReference type="Proteomes" id="UP000277580"/>
    </source>
</evidence>
<organism evidence="1 2">
    <name type="scientific">Morchella conica CCBAS932</name>
    <dbReference type="NCBI Taxonomy" id="1392247"/>
    <lineage>
        <taxon>Eukaryota</taxon>
        <taxon>Fungi</taxon>
        <taxon>Dikarya</taxon>
        <taxon>Ascomycota</taxon>
        <taxon>Pezizomycotina</taxon>
        <taxon>Pezizomycetes</taxon>
        <taxon>Pezizales</taxon>
        <taxon>Morchellaceae</taxon>
        <taxon>Morchella</taxon>
    </lineage>
</organism>
<proteinExistence type="predicted"/>
<dbReference type="OrthoDB" id="3945550at2759"/>
<evidence type="ECO:0000313" key="1">
    <source>
        <dbReference type="EMBL" id="RPB13746.1"/>
    </source>
</evidence>
<gene>
    <name evidence="1" type="ORF">P167DRAFT_573049</name>
</gene>
<dbReference type="InParanoid" id="A0A3N4KTA6"/>
<accession>A0A3N4KTA6</accession>
<dbReference type="Proteomes" id="UP000277580">
    <property type="component" value="Unassembled WGS sequence"/>
</dbReference>
<dbReference type="EMBL" id="ML119121">
    <property type="protein sequence ID" value="RPB13746.1"/>
    <property type="molecule type" value="Genomic_DNA"/>
</dbReference>
<sequence length="450" mass="52387">MAMYQKPHLLRYARELRVEKWEAQRVIFASDSLPQFEKEFNLYEVGEFRPEGVRDLMWRPEGCSTYQSLSGTLVDLLKSMPMLEKFSYNPQRYNTFYYGSNKTALQKTVSCRLLSHSPAQGMTGLLLDTLKNMPNLTSLTINFRDWDPFDPANYGPNSAIGFNSRYEPHLHGLVGFKNLEELVILGIMIGGRFNEIERVVKDRLLSNKSGRRLKRIEIRAHTELWEFSQTEQESYATGAHELLSWVNFMWDTCFPPSKRFRRRVRRSGLVDINIIFELGPTKWQFNYDKTSSYSCWQNIAALDLQGLPTTYTLETIDILVERFRLRQPQHLRVFAVKCRICYLKKFLGRCRGLRELYVLDPDITDSSSISDRIDIKGIHGVFDTIFKRHLLTLEVLVVEEAICIPQSGGTSEVINPIEGWKDRGGKLRELAVNIWGPWEEISRFYHLSRT</sequence>
<dbReference type="AlphaFoldDB" id="A0A3N4KTA6"/>